<sequence>MSFERPGCYSQHPSHQLYLSIRLSLLLNLYHERRELIFDFCLICMPIIDFLQLQSPGHNIVRFGPRPHGFVSGNSHENFPMDHPSWDRSRPNSLNLGVPTNSEAGELTKRPRAIWRSFVVQLTGCFLYFFRLATPGYPKELVNKWSQKEIRRKTIGTGRAEVSAQCAKQIQELFQRRFVTSRPGAHEDVGPLRGVDCNIPHHPGE</sequence>
<evidence type="ECO:0000313" key="2">
    <source>
        <dbReference type="Proteomes" id="UP000290289"/>
    </source>
</evidence>
<reference evidence="1 2" key="1">
    <citation type="submission" date="2018-10" db="EMBL/GenBank/DDBJ databases">
        <title>A high-quality apple genome assembly.</title>
        <authorList>
            <person name="Hu J."/>
        </authorList>
    </citation>
    <scope>NUCLEOTIDE SEQUENCE [LARGE SCALE GENOMIC DNA]</scope>
    <source>
        <strain evidence="2">cv. HFTH1</strain>
        <tissue evidence="1">Young leaf</tissue>
    </source>
</reference>
<keyword evidence="2" id="KW-1185">Reference proteome</keyword>
<protein>
    <submittedName>
        <fullName evidence="1">Uncharacterized protein</fullName>
    </submittedName>
</protein>
<evidence type="ECO:0000313" key="1">
    <source>
        <dbReference type="EMBL" id="RXH92300.1"/>
    </source>
</evidence>
<gene>
    <name evidence="1" type="ORF">DVH24_033196</name>
</gene>
<dbReference type="Proteomes" id="UP000290289">
    <property type="component" value="Chromosome 8"/>
</dbReference>
<name>A0A498J9Y9_MALDO</name>
<comment type="caution">
    <text evidence="1">The sequence shown here is derived from an EMBL/GenBank/DDBJ whole genome shotgun (WGS) entry which is preliminary data.</text>
</comment>
<accession>A0A498J9Y9</accession>
<organism evidence="1 2">
    <name type="scientific">Malus domestica</name>
    <name type="common">Apple</name>
    <name type="synonym">Pyrus malus</name>
    <dbReference type="NCBI Taxonomy" id="3750"/>
    <lineage>
        <taxon>Eukaryota</taxon>
        <taxon>Viridiplantae</taxon>
        <taxon>Streptophyta</taxon>
        <taxon>Embryophyta</taxon>
        <taxon>Tracheophyta</taxon>
        <taxon>Spermatophyta</taxon>
        <taxon>Magnoliopsida</taxon>
        <taxon>eudicotyledons</taxon>
        <taxon>Gunneridae</taxon>
        <taxon>Pentapetalae</taxon>
        <taxon>rosids</taxon>
        <taxon>fabids</taxon>
        <taxon>Rosales</taxon>
        <taxon>Rosaceae</taxon>
        <taxon>Amygdaloideae</taxon>
        <taxon>Maleae</taxon>
        <taxon>Malus</taxon>
    </lineage>
</organism>
<dbReference type="EMBL" id="RDQH01000334">
    <property type="protein sequence ID" value="RXH92300.1"/>
    <property type="molecule type" value="Genomic_DNA"/>
</dbReference>
<dbReference type="AlphaFoldDB" id="A0A498J9Y9"/>
<proteinExistence type="predicted"/>